<gene>
    <name evidence="2" type="ORF">HD597_011287</name>
</gene>
<proteinExistence type="predicted"/>
<sequence>MTAPTCPECSGRAYTSEQANYDHIHEVAMLPRARHTDSHRVRRGYAVGMAGTLPQMWLFFDHIEPALVCGRAARMSCFDIMGYGVYEGAQEVRFDERLRRDVRTLYVLDGDSLDRHTDEAAAFTRWIAGCDPKSSHFKPETRHRQAPYPDDGRSPADDVRDGLAMPWVVDELGGANDIG</sequence>
<organism evidence="2 3">
    <name type="scientific">Nonomuraea thailandensis</name>
    <dbReference type="NCBI Taxonomy" id="1188745"/>
    <lineage>
        <taxon>Bacteria</taxon>
        <taxon>Bacillati</taxon>
        <taxon>Actinomycetota</taxon>
        <taxon>Actinomycetes</taxon>
        <taxon>Streptosporangiales</taxon>
        <taxon>Streptosporangiaceae</taxon>
        <taxon>Nonomuraea</taxon>
    </lineage>
</organism>
<dbReference type="AlphaFoldDB" id="A0A9X2K819"/>
<evidence type="ECO:0000313" key="2">
    <source>
        <dbReference type="EMBL" id="MCP2364267.1"/>
    </source>
</evidence>
<protein>
    <submittedName>
        <fullName evidence="2">Uncharacterized protein</fullName>
    </submittedName>
</protein>
<evidence type="ECO:0000313" key="3">
    <source>
        <dbReference type="Proteomes" id="UP001139648"/>
    </source>
</evidence>
<accession>A0A9X2K819</accession>
<feature type="region of interest" description="Disordered" evidence="1">
    <location>
        <begin position="135"/>
        <end position="160"/>
    </location>
</feature>
<name>A0A9X2K819_9ACTN</name>
<dbReference type="Proteomes" id="UP001139648">
    <property type="component" value="Unassembled WGS sequence"/>
</dbReference>
<evidence type="ECO:0000256" key="1">
    <source>
        <dbReference type="SAM" id="MobiDB-lite"/>
    </source>
</evidence>
<dbReference type="RefSeq" id="WP_253756561.1">
    <property type="nucleotide sequence ID" value="NZ_BAABKA010000012.1"/>
</dbReference>
<dbReference type="EMBL" id="JAMZEB010000002">
    <property type="protein sequence ID" value="MCP2364267.1"/>
    <property type="molecule type" value="Genomic_DNA"/>
</dbReference>
<comment type="caution">
    <text evidence="2">The sequence shown here is derived from an EMBL/GenBank/DDBJ whole genome shotgun (WGS) entry which is preliminary data.</text>
</comment>
<keyword evidence="3" id="KW-1185">Reference proteome</keyword>
<reference evidence="2" key="1">
    <citation type="submission" date="2022-06" db="EMBL/GenBank/DDBJ databases">
        <title>Sequencing the genomes of 1000 actinobacteria strains.</title>
        <authorList>
            <person name="Klenk H.-P."/>
        </authorList>
    </citation>
    <scope>NUCLEOTIDE SEQUENCE</scope>
    <source>
        <strain evidence="2">DSM 46694</strain>
    </source>
</reference>
<feature type="compositionally biased region" description="Basic and acidic residues" evidence="1">
    <location>
        <begin position="150"/>
        <end position="160"/>
    </location>
</feature>